<dbReference type="EMBL" id="CZAE01000013">
    <property type="protein sequence ID" value="CUP56427.1"/>
    <property type="molecule type" value="Genomic_DNA"/>
</dbReference>
<dbReference type="AlphaFoldDB" id="A0A174PBJ2"/>
<dbReference type="SUPFAM" id="SSF48230">
    <property type="entry name" value="Chondroitin AC/alginate lyase"/>
    <property type="match status" value="1"/>
</dbReference>
<dbReference type="Pfam" id="PF05426">
    <property type="entry name" value="Alginate_lyase"/>
    <property type="match status" value="1"/>
</dbReference>
<reference evidence="5 6" key="1">
    <citation type="submission" date="2015-09" db="EMBL/GenBank/DDBJ databases">
        <authorList>
            <consortium name="Pathogen Informatics"/>
        </authorList>
    </citation>
    <scope>NUCLEOTIDE SEQUENCE [LARGE SCALE GENOMIC DNA]</scope>
    <source>
        <strain evidence="5 6">2789STDY5834846</strain>
    </source>
</reference>
<protein>
    <submittedName>
        <fullName evidence="5">Transmembrane protein</fullName>
    </submittedName>
</protein>
<dbReference type="GO" id="GO:0042597">
    <property type="term" value="C:periplasmic space"/>
    <property type="evidence" value="ECO:0007669"/>
    <property type="project" value="InterPro"/>
</dbReference>
<name>A0A174PBJ2_9BACE</name>
<sequence>MKITMKKNLIFVLGLLLVMGFTACSSEIEDGTTDIDSWPMPYEEVKGEYTYQHPCAMFNDADFTRVKTMLDDGTAPQAVKEEFEILKNSAYTSLSYSASPTEWIVRGDPTGTGESSENYANAMRDAAAAYQLALLWKLTGNKEYAATSVKVMNDWADKCKGIKSNDANQMLAAGAQGYTFANAAEIMQTYDGWADKDKTDFKKWIVDVFAAKNIEFMKGHGGQCSDHYWSNWDLVNMCSYMAIGILTENDDMVNYVVNYFYNGVGNGYIGKLIQGTFTDPLGSGEEIAQNQESGRDQGHAMMSVAVTANLCQMAYTFYQCNPTTPQLDFFAADNNAMMKMGEYTALFNLRDGADQKNANGAWLLTKQQMPFNPYKYCIDCACSDKNHGTTHTSVADDTGRGSLRPGWEIYYNHYAKIKKVSSGYKYAKQAADKMRPEAGADGSSRYGTNSGAFDQLGWGTLMLYRE</sequence>
<feature type="chain" id="PRO_5008029878" evidence="3">
    <location>
        <begin position="24"/>
        <end position="466"/>
    </location>
</feature>
<feature type="domain" description="Alginate lyase" evidence="4">
    <location>
        <begin position="113"/>
        <end position="266"/>
    </location>
</feature>
<dbReference type="Gene3D" id="1.50.10.100">
    <property type="entry name" value="Chondroitin AC/alginate lyase"/>
    <property type="match status" value="1"/>
</dbReference>
<accession>A0A174PBJ2</accession>
<evidence type="ECO:0000256" key="1">
    <source>
        <dbReference type="ARBA" id="ARBA00022729"/>
    </source>
</evidence>
<dbReference type="GO" id="GO:0016829">
    <property type="term" value="F:lyase activity"/>
    <property type="evidence" value="ECO:0007669"/>
    <property type="project" value="UniProtKB-KW"/>
</dbReference>
<evidence type="ECO:0000256" key="3">
    <source>
        <dbReference type="SAM" id="SignalP"/>
    </source>
</evidence>
<evidence type="ECO:0000256" key="2">
    <source>
        <dbReference type="ARBA" id="ARBA00023239"/>
    </source>
</evidence>
<evidence type="ECO:0000313" key="6">
    <source>
        <dbReference type="Proteomes" id="UP000095606"/>
    </source>
</evidence>
<keyword evidence="5" id="KW-0472">Membrane</keyword>
<dbReference type="Proteomes" id="UP000095606">
    <property type="component" value="Unassembled WGS sequence"/>
</dbReference>
<feature type="signal peptide" evidence="3">
    <location>
        <begin position="1"/>
        <end position="23"/>
    </location>
</feature>
<keyword evidence="1 3" id="KW-0732">Signal</keyword>
<organism evidence="5 6">
    <name type="scientific">Bacteroides faecis</name>
    <dbReference type="NCBI Taxonomy" id="674529"/>
    <lineage>
        <taxon>Bacteria</taxon>
        <taxon>Pseudomonadati</taxon>
        <taxon>Bacteroidota</taxon>
        <taxon>Bacteroidia</taxon>
        <taxon>Bacteroidales</taxon>
        <taxon>Bacteroidaceae</taxon>
        <taxon>Bacteroides</taxon>
    </lineage>
</organism>
<keyword evidence="5" id="KW-0812">Transmembrane</keyword>
<dbReference type="InterPro" id="IPR008929">
    <property type="entry name" value="Chondroitin_lyas"/>
</dbReference>
<keyword evidence="2" id="KW-0456">Lyase</keyword>
<evidence type="ECO:0000259" key="4">
    <source>
        <dbReference type="Pfam" id="PF05426"/>
    </source>
</evidence>
<gene>
    <name evidence="5" type="ORF">ERS852461_02872</name>
</gene>
<evidence type="ECO:0000313" key="5">
    <source>
        <dbReference type="EMBL" id="CUP56427.1"/>
    </source>
</evidence>
<dbReference type="PROSITE" id="PS51257">
    <property type="entry name" value="PROKAR_LIPOPROTEIN"/>
    <property type="match status" value="1"/>
</dbReference>
<proteinExistence type="predicted"/>
<dbReference type="InterPro" id="IPR008397">
    <property type="entry name" value="Alginate_lyase_dom"/>
</dbReference>